<dbReference type="Proteomes" id="UP000784294">
    <property type="component" value="Unassembled WGS sequence"/>
</dbReference>
<dbReference type="EMBL" id="CAAALY010090329">
    <property type="protein sequence ID" value="VEL27847.1"/>
    <property type="molecule type" value="Genomic_DNA"/>
</dbReference>
<keyword evidence="2" id="KW-1185">Reference proteome</keyword>
<accession>A0A3S5CK43</accession>
<gene>
    <name evidence="1" type="ORF">PXEA_LOCUS21287</name>
</gene>
<organism evidence="1 2">
    <name type="scientific">Protopolystoma xenopodis</name>
    <dbReference type="NCBI Taxonomy" id="117903"/>
    <lineage>
        <taxon>Eukaryota</taxon>
        <taxon>Metazoa</taxon>
        <taxon>Spiralia</taxon>
        <taxon>Lophotrochozoa</taxon>
        <taxon>Platyhelminthes</taxon>
        <taxon>Monogenea</taxon>
        <taxon>Polyopisthocotylea</taxon>
        <taxon>Polystomatidea</taxon>
        <taxon>Polystomatidae</taxon>
        <taxon>Protopolystoma</taxon>
    </lineage>
</organism>
<name>A0A3S5CK43_9PLAT</name>
<sequence>MSNRYSISATDSDPYGFTGCLANITVKAGVPQHHQLLQLSQLDARQTAWLGLPKVHRPSIGPFPTDAATFQREAPLCHI</sequence>
<proteinExistence type="predicted"/>
<reference evidence="1" key="1">
    <citation type="submission" date="2018-11" db="EMBL/GenBank/DDBJ databases">
        <authorList>
            <consortium name="Pathogen Informatics"/>
        </authorList>
    </citation>
    <scope>NUCLEOTIDE SEQUENCE</scope>
</reference>
<feature type="non-terminal residue" evidence="1">
    <location>
        <position position="79"/>
    </location>
</feature>
<dbReference type="AlphaFoldDB" id="A0A3S5CK43"/>
<evidence type="ECO:0000313" key="2">
    <source>
        <dbReference type="Proteomes" id="UP000784294"/>
    </source>
</evidence>
<evidence type="ECO:0000313" key="1">
    <source>
        <dbReference type="EMBL" id="VEL27847.1"/>
    </source>
</evidence>
<comment type="caution">
    <text evidence="1">The sequence shown here is derived from an EMBL/GenBank/DDBJ whole genome shotgun (WGS) entry which is preliminary data.</text>
</comment>
<protein>
    <submittedName>
        <fullName evidence="1">Uncharacterized protein</fullName>
    </submittedName>
</protein>